<keyword evidence="2" id="KW-0808">Transferase</keyword>
<dbReference type="EMBL" id="VDFU01000004">
    <property type="protein sequence ID" value="TNC51586.1"/>
    <property type="molecule type" value="Genomic_DNA"/>
</dbReference>
<comment type="caution">
    <text evidence="2">The sequence shown here is derived from an EMBL/GenBank/DDBJ whole genome shotgun (WGS) entry which is preliminary data.</text>
</comment>
<dbReference type="GO" id="GO:0005737">
    <property type="term" value="C:cytoplasm"/>
    <property type="evidence" value="ECO:0007669"/>
    <property type="project" value="GOC"/>
</dbReference>
<protein>
    <submittedName>
        <fullName evidence="2">FkbM family methyltransferase</fullName>
    </submittedName>
</protein>
<keyword evidence="3" id="KW-1185">Reference proteome</keyword>
<accession>A0A5C4N4Q4</accession>
<evidence type="ECO:0000259" key="1">
    <source>
        <dbReference type="Pfam" id="PF05050"/>
    </source>
</evidence>
<feature type="domain" description="Methyltransferase FkbM" evidence="1">
    <location>
        <begin position="77"/>
        <end position="226"/>
    </location>
</feature>
<dbReference type="InterPro" id="IPR053202">
    <property type="entry name" value="EGF_Rcpt_Signaling_Reg"/>
</dbReference>
<dbReference type="InterPro" id="IPR029063">
    <property type="entry name" value="SAM-dependent_MTases_sf"/>
</dbReference>
<evidence type="ECO:0000313" key="3">
    <source>
        <dbReference type="Proteomes" id="UP000305887"/>
    </source>
</evidence>
<dbReference type="AlphaFoldDB" id="A0A5C4N4Q4"/>
<dbReference type="PANTHER" id="PTHR34009">
    <property type="entry name" value="PROTEIN STAR"/>
    <property type="match status" value="1"/>
</dbReference>
<reference evidence="2 3" key="1">
    <citation type="submission" date="2019-06" db="EMBL/GenBank/DDBJ databases">
        <title>YIM 131921 draft genome.</title>
        <authorList>
            <person name="Jiang L."/>
        </authorList>
    </citation>
    <scope>NUCLEOTIDE SEQUENCE [LARGE SCALE GENOMIC DNA]</scope>
    <source>
        <strain evidence="2 3">YIM 131921</strain>
    </source>
</reference>
<dbReference type="PANTHER" id="PTHR34009:SF2">
    <property type="entry name" value="PROTEIN STAR"/>
    <property type="match status" value="1"/>
</dbReference>
<dbReference type="SUPFAM" id="SSF53335">
    <property type="entry name" value="S-adenosyl-L-methionine-dependent methyltransferases"/>
    <property type="match status" value="1"/>
</dbReference>
<dbReference type="GO" id="GO:0016197">
    <property type="term" value="P:endosomal transport"/>
    <property type="evidence" value="ECO:0007669"/>
    <property type="project" value="TreeGrafter"/>
</dbReference>
<dbReference type="Pfam" id="PF05050">
    <property type="entry name" value="Methyltransf_21"/>
    <property type="match status" value="1"/>
</dbReference>
<gene>
    <name evidence="2" type="ORF">FHG66_05340</name>
</gene>
<sequence>MHPDQRIAQATAELRAVLNDTVDELKTERTRRRGGLQRRLHELRRMLDPGYAYTSQAGQDAVVDRIFGGRRGLTFADIGGYDGVTGSNTFFLEQRRGWTGLLVEPVPAQLALARMVRRCDCLPYAVAGADGEAEFLEVAEGYTQMSGLAGSYDSGLLAQVRADPRHKERTLHVETRTLSRLLTEAGLPNPDFVSLDIEGGEEAALAAFPFERHRIGVWAIENNTGAPAIGRIMRAAGHDLVEFCGPDELWMRRGLSE</sequence>
<dbReference type="NCBIfam" id="TIGR01444">
    <property type="entry name" value="fkbM_fam"/>
    <property type="match status" value="1"/>
</dbReference>
<dbReference type="GO" id="GO:0006888">
    <property type="term" value="P:endoplasmic reticulum to Golgi vesicle-mediated transport"/>
    <property type="evidence" value="ECO:0007669"/>
    <property type="project" value="TreeGrafter"/>
</dbReference>
<dbReference type="InterPro" id="IPR006342">
    <property type="entry name" value="FkbM_mtfrase"/>
</dbReference>
<organism evidence="2 3">
    <name type="scientific">Rubellimicrobium rubrum</name>
    <dbReference type="NCBI Taxonomy" id="2585369"/>
    <lineage>
        <taxon>Bacteria</taxon>
        <taxon>Pseudomonadati</taxon>
        <taxon>Pseudomonadota</taxon>
        <taxon>Alphaproteobacteria</taxon>
        <taxon>Rhodobacterales</taxon>
        <taxon>Roseobacteraceae</taxon>
        <taxon>Rubellimicrobium</taxon>
    </lineage>
</organism>
<dbReference type="GO" id="GO:0005886">
    <property type="term" value="C:plasma membrane"/>
    <property type="evidence" value="ECO:0007669"/>
    <property type="project" value="TreeGrafter"/>
</dbReference>
<name>A0A5C4N4Q4_9RHOB</name>
<dbReference type="OrthoDB" id="938855at2"/>
<dbReference type="Proteomes" id="UP000305887">
    <property type="component" value="Unassembled WGS sequence"/>
</dbReference>
<dbReference type="RefSeq" id="WP_139075708.1">
    <property type="nucleotide sequence ID" value="NZ_VDFU01000004.1"/>
</dbReference>
<dbReference type="GO" id="GO:0008168">
    <property type="term" value="F:methyltransferase activity"/>
    <property type="evidence" value="ECO:0007669"/>
    <property type="project" value="UniProtKB-KW"/>
</dbReference>
<proteinExistence type="predicted"/>
<dbReference type="Gene3D" id="3.40.50.150">
    <property type="entry name" value="Vaccinia Virus protein VP39"/>
    <property type="match status" value="1"/>
</dbReference>
<keyword evidence="2" id="KW-0489">Methyltransferase</keyword>
<dbReference type="GO" id="GO:0032259">
    <property type="term" value="P:methylation"/>
    <property type="evidence" value="ECO:0007669"/>
    <property type="project" value="UniProtKB-KW"/>
</dbReference>
<evidence type="ECO:0000313" key="2">
    <source>
        <dbReference type="EMBL" id="TNC51586.1"/>
    </source>
</evidence>